<sequence length="369" mass="39216">MLGSSLRILVVGAGIAGLAAARALRLVGFRPEVVDKLPASTVAGAGIYLPGNATRALRELDLDAPVRPFGEVVTRQRFLDARGGELCEVDLARLWHGVGECRALPRADLHRVMLSGAGGAVRHETEVTRVDLVEGASAKVAFGDGSTAEYDVVVGADGRRSPVRLMAELGGAAVPVGQVMYRSVVTGGPKITEWTAVLGERAAFVVMPMGAGRLFVCADEAATAAPADGLARMRELFGGFGGPVPAVLDAMEKVQVAVTDEVEIRSWSRGPVVLVGDAAHATAPTLAQGAAMAMEDAVVLADSLRRCASVPEALSEYERRRRPRTSWVLEHTHERDRLRDVSPETRDPELRQRGGDIFADHYRALVGPH</sequence>
<dbReference type="Gene3D" id="3.50.50.60">
    <property type="entry name" value="FAD/NAD(P)-binding domain"/>
    <property type="match status" value="1"/>
</dbReference>
<dbReference type="EMBL" id="JBHLUH010000011">
    <property type="protein sequence ID" value="MFC0527904.1"/>
    <property type="molecule type" value="Genomic_DNA"/>
</dbReference>
<gene>
    <name evidence="4" type="ORF">ACFFIA_09545</name>
</gene>
<evidence type="ECO:0000313" key="5">
    <source>
        <dbReference type="Proteomes" id="UP001589867"/>
    </source>
</evidence>
<keyword evidence="1" id="KW-0560">Oxidoreductase</keyword>
<dbReference type="SUPFAM" id="SSF51905">
    <property type="entry name" value="FAD/NAD(P)-binding domain"/>
    <property type="match status" value="1"/>
</dbReference>
<protein>
    <submittedName>
        <fullName evidence="4">FAD-dependent monooxygenase</fullName>
    </submittedName>
</protein>
<organism evidence="4 5">
    <name type="scientific">Phytohabitans kaempferiae</name>
    <dbReference type="NCBI Taxonomy" id="1620943"/>
    <lineage>
        <taxon>Bacteria</taxon>
        <taxon>Bacillati</taxon>
        <taxon>Actinomycetota</taxon>
        <taxon>Actinomycetes</taxon>
        <taxon>Micromonosporales</taxon>
        <taxon>Micromonosporaceae</taxon>
    </lineage>
</organism>
<dbReference type="Proteomes" id="UP001589867">
    <property type="component" value="Unassembled WGS sequence"/>
</dbReference>
<evidence type="ECO:0000313" key="4">
    <source>
        <dbReference type="EMBL" id="MFC0527904.1"/>
    </source>
</evidence>
<evidence type="ECO:0000259" key="3">
    <source>
        <dbReference type="Pfam" id="PF01494"/>
    </source>
</evidence>
<keyword evidence="2 4" id="KW-0503">Monooxygenase</keyword>
<dbReference type="InterPro" id="IPR002938">
    <property type="entry name" value="FAD-bd"/>
</dbReference>
<dbReference type="GO" id="GO:0004497">
    <property type="term" value="F:monooxygenase activity"/>
    <property type="evidence" value="ECO:0007669"/>
    <property type="project" value="UniProtKB-KW"/>
</dbReference>
<dbReference type="PANTHER" id="PTHR13789:SF309">
    <property type="entry name" value="PUTATIVE (AFU_ORTHOLOGUE AFUA_6G14510)-RELATED"/>
    <property type="match status" value="1"/>
</dbReference>
<evidence type="ECO:0000256" key="1">
    <source>
        <dbReference type="ARBA" id="ARBA00023002"/>
    </source>
</evidence>
<dbReference type="PRINTS" id="PR00420">
    <property type="entry name" value="RNGMNOXGNASE"/>
</dbReference>
<dbReference type="RefSeq" id="WP_377248720.1">
    <property type="nucleotide sequence ID" value="NZ_JBHLUH010000011.1"/>
</dbReference>
<proteinExistence type="predicted"/>
<dbReference type="Pfam" id="PF01494">
    <property type="entry name" value="FAD_binding_3"/>
    <property type="match status" value="1"/>
</dbReference>
<dbReference type="InterPro" id="IPR050493">
    <property type="entry name" value="FAD-dep_Monooxygenase_BioMet"/>
</dbReference>
<evidence type="ECO:0000256" key="2">
    <source>
        <dbReference type="ARBA" id="ARBA00023033"/>
    </source>
</evidence>
<keyword evidence="5" id="KW-1185">Reference proteome</keyword>
<accession>A0ABV6M073</accession>
<feature type="domain" description="FAD-binding" evidence="3">
    <location>
        <begin position="7"/>
        <end position="330"/>
    </location>
</feature>
<dbReference type="PANTHER" id="PTHR13789">
    <property type="entry name" value="MONOOXYGENASE"/>
    <property type="match status" value="1"/>
</dbReference>
<name>A0ABV6M073_9ACTN</name>
<reference evidence="4 5" key="1">
    <citation type="submission" date="2024-09" db="EMBL/GenBank/DDBJ databases">
        <authorList>
            <person name="Sun Q."/>
            <person name="Mori K."/>
        </authorList>
    </citation>
    <scope>NUCLEOTIDE SEQUENCE [LARGE SCALE GENOMIC DNA]</scope>
    <source>
        <strain evidence="4 5">TBRC 3947</strain>
    </source>
</reference>
<comment type="caution">
    <text evidence="4">The sequence shown here is derived from an EMBL/GenBank/DDBJ whole genome shotgun (WGS) entry which is preliminary data.</text>
</comment>
<dbReference type="InterPro" id="IPR036188">
    <property type="entry name" value="FAD/NAD-bd_sf"/>
</dbReference>